<dbReference type="Proteomes" id="UP000053766">
    <property type="component" value="Unassembled WGS sequence"/>
</dbReference>
<accession>A0A0D8XCH9</accession>
<reference evidence="3" key="2">
    <citation type="journal article" date="2016" name="Sci. Rep.">
        <title>Dictyocaulus viviparus genome, variome and transcriptome elucidate lungworm biology and support future intervention.</title>
        <authorList>
            <person name="McNulty S.N."/>
            <person name="Strube C."/>
            <person name="Rosa B.A."/>
            <person name="Martin J.C."/>
            <person name="Tyagi R."/>
            <person name="Choi Y.J."/>
            <person name="Wang Q."/>
            <person name="Hallsworth Pepin K."/>
            <person name="Zhang X."/>
            <person name="Ozersky P."/>
            <person name="Wilson R.K."/>
            <person name="Sternberg P.W."/>
            <person name="Gasser R.B."/>
            <person name="Mitreva M."/>
        </authorList>
    </citation>
    <scope>NUCLEOTIDE SEQUENCE [LARGE SCALE GENOMIC DNA]</scope>
    <source>
        <strain evidence="3">HannoverDv2000</strain>
    </source>
</reference>
<keyword evidence="3" id="KW-1185">Reference proteome</keyword>
<evidence type="ECO:0008006" key="4">
    <source>
        <dbReference type="Google" id="ProtNLM"/>
    </source>
</evidence>
<proteinExistence type="predicted"/>
<evidence type="ECO:0000256" key="1">
    <source>
        <dbReference type="SAM" id="SignalP"/>
    </source>
</evidence>
<dbReference type="EMBL" id="KN716680">
    <property type="protein sequence ID" value="KJH42315.1"/>
    <property type="molecule type" value="Genomic_DNA"/>
</dbReference>
<evidence type="ECO:0000313" key="2">
    <source>
        <dbReference type="EMBL" id="KJH42315.1"/>
    </source>
</evidence>
<dbReference type="AlphaFoldDB" id="A0A0D8XCH9"/>
<feature type="chain" id="PRO_5002335521" description="Activin types I and II receptor domain protein" evidence="1">
    <location>
        <begin position="24"/>
        <end position="305"/>
    </location>
</feature>
<protein>
    <recommendedName>
        <fullName evidence="4">Activin types I and II receptor domain protein</fullName>
    </recommendedName>
</protein>
<name>A0A0D8XCH9_DICVI</name>
<gene>
    <name evidence="2" type="ORF">DICVIV_11690</name>
</gene>
<sequence length="305" mass="34495">MWFFFFALPIGVLCNVKCHSCLAQCKTTTGYKIDPIECDCMSNSEDMCYGNACFAKVEIFSQEKTAILQKGCITSIPGGQKGCQYASNYESFHCFCEEDECNTRHKLNNYMMNRLPTLECCACSERHGEHCPETKCNRKCRGNYCVVDFDGVEQGCGLGFPRLQSFLRIEDYLDFQGSLICARYEATPSTVMNGCTCTHPSGSCNILNSTRNFQVKRVIERKLDEQNYCYSLNYKSNKPFGQEVFKRSTTCEGQYCFVSLTTSEIVLESAEIKHGFLEHDEYIGTTRPVFEILAGCVKVDDDKAS</sequence>
<organism evidence="2 3">
    <name type="scientific">Dictyocaulus viviparus</name>
    <name type="common">Bovine lungworm</name>
    <dbReference type="NCBI Taxonomy" id="29172"/>
    <lineage>
        <taxon>Eukaryota</taxon>
        <taxon>Metazoa</taxon>
        <taxon>Ecdysozoa</taxon>
        <taxon>Nematoda</taxon>
        <taxon>Chromadorea</taxon>
        <taxon>Rhabditida</taxon>
        <taxon>Rhabditina</taxon>
        <taxon>Rhabditomorpha</taxon>
        <taxon>Strongyloidea</taxon>
        <taxon>Metastrongylidae</taxon>
        <taxon>Dictyocaulus</taxon>
    </lineage>
</organism>
<reference evidence="2 3" key="1">
    <citation type="submission" date="2013-11" db="EMBL/GenBank/DDBJ databases">
        <title>Draft genome of the bovine lungworm Dictyocaulus viviparus.</title>
        <authorList>
            <person name="Mitreva M."/>
        </authorList>
    </citation>
    <scope>NUCLEOTIDE SEQUENCE [LARGE SCALE GENOMIC DNA]</scope>
    <source>
        <strain evidence="2 3">HannoverDv2000</strain>
    </source>
</reference>
<evidence type="ECO:0000313" key="3">
    <source>
        <dbReference type="Proteomes" id="UP000053766"/>
    </source>
</evidence>
<dbReference type="PANTHER" id="PTHR37433">
    <property type="entry name" value="PROTEIN CBG25136-RELATED"/>
    <property type="match status" value="1"/>
</dbReference>
<dbReference type="PANTHER" id="PTHR37433:SF15">
    <property type="entry name" value="PROTEIN CBG04492"/>
    <property type="match status" value="1"/>
</dbReference>
<dbReference type="OrthoDB" id="5843211at2759"/>
<feature type="signal peptide" evidence="1">
    <location>
        <begin position="1"/>
        <end position="23"/>
    </location>
</feature>
<keyword evidence="1" id="KW-0732">Signal</keyword>